<feature type="compositionally biased region" description="Polar residues" evidence="1">
    <location>
        <begin position="594"/>
        <end position="629"/>
    </location>
</feature>
<dbReference type="Pfam" id="PF25289">
    <property type="entry name" value="DUF7877"/>
    <property type="match status" value="1"/>
</dbReference>
<sequence>MAQPDSVQANGIPGPDHAESPQPVVPVKRKRDTEDEGDEVNSDGPEKMEVDAAEAPKEDHKPLIKNYFAVLSSFDANPSILKRRLPDPDAEQPDAKRQKSADSPATIADKVNNDSYSHVDELAADVVEAVKDQLQELQSAKVEKDKEVIDGGAVVQTKEFQQKAMDLLRREISYPRSAVNVGNIKPAPELTPSNAVLTVVGPGPHGKQLFSSLPKKAPGQESLAAKASSLELPLGISKTYIVPSRQSERSATLGELFSSSRPLPPLQPPKQPKQLVKGNVLGFYHPEPAQKSKYYNESYSSKKVAVGCYLDYTNAAPSSKSKTRQRERAQSLAGHRPSSTEIEVNEMESLFRSAFSSFAPVRDDSGSVIPSSHAGRMYWQLTGQRNFNRLIESELQEVDDDDTLENHVDEKAETENVDEEFVTEAIEKWDEWLVDPALEDMNEVLSNPKDKDPADKEVDEFLDEVTDMIETLLSYQRIRNLTLPSSQNRYAGDPVNGDLLSHGAVSAPTEEETMTYEALRAQLSLIVGTLPPYAVAKLNGDQLEELLISTKLEVRTDQYKGVMEDDAATQARMRQQQSAAASAPSNRPAPHRTPSASTPYSNQYAAAQYGTPTRTPSIAPSSYYRSGQQPAMPPQQGSVPRPGGAPHQMPHAQQPRPGQPGNYRNTNGYTNYAQHVGKAQTPYGHQGVQYGSQQRPPQYSGYAGTPSHGTPNARFQQPYQQSFPQQPSTPSQGYAGYYANGANNMQSRNMSPQVQAGQYNSPTPHQQQQRYYGSTPHQNVPGTPPINRQHYPNGSHLPQQPMNSLTGYNTAVARTDQQRLHAEQARYRAAAQQTSAAFGTKIQGTHEGNNMTPVPADDQNGQGSPYNANMRARMAAGGTPKPQSPVGSEAKLATWQSSPAATGIVSADTYSSVQQTVGRGRSTERWSEDDAICQASAPTGAVFTAARLGKEMMPTISGSVGRGVSCVNKMPIFIYSTVSE</sequence>
<feature type="region of interest" description="Disordered" evidence="1">
    <location>
        <begin position="1"/>
        <end position="61"/>
    </location>
</feature>
<dbReference type="InterPro" id="IPR057199">
    <property type="entry name" value="DUF7877"/>
</dbReference>
<feature type="region of interest" description="Disordered" evidence="1">
    <location>
        <begin position="682"/>
        <end position="805"/>
    </location>
</feature>
<feature type="region of interest" description="Disordered" evidence="1">
    <location>
        <begin position="316"/>
        <end position="338"/>
    </location>
</feature>
<reference evidence="4 5" key="1">
    <citation type="submission" date="2014-02" db="EMBL/GenBank/DDBJ databases">
        <title>The genome sequence of Colletotrichum nymphaeae SA-01.</title>
        <authorList>
            <person name="Baroncelli R."/>
            <person name="Thon M.R."/>
        </authorList>
    </citation>
    <scope>NUCLEOTIDE SEQUENCE [LARGE SCALE GENOMIC DNA]</scope>
    <source>
        <strain evidence="4 5">SA-01</strain>
    </source>
</reference>
<evidence type="ECO:0000256" key="1">
    <source>
        <dbReference type="SAM" id="MobiDB-lite"/>
    </source>
</evidence>
<evidence type="ECO:0000313" key="4">
    <source>
        <dbReference type="EMBL" id="KXH60402.1"/>
    </source>
</evidence>
<feature type="compositionally biased region" description="Low complexity" evidence="1">
    <location>
        <begin position="568"/>
        <end position="588"/>
    </location>
</feature>
<dbReference type="OrthoDB" id="5354458at2759"/>
<feature type="compositionally biased region" description="Polar residues" evidence="1">
    <location>
        <begin position="745"/>
        <end position="781"/>
    </location>
</feature>
<feature type="region of interest" description="Disordered" evidence="1">
    <location>
        <begin position="80"/>
        <end position="114"/>
    </location>
</feature>
<keyword evidence="5" id="KW-1185">Reference proteome</keyword>
<feature type="domain" description="DUF7877" evidence="3">
    <location>
        <begin position="60"/>
        <end position="167"/>
    </location>
</feature>
<evidence type="ECO:0000259" key="3">
    <source>
        <dbReference type="Pfam" id="PF25289"/>
    </source>
</evidence>
<proteinExistence type="predicted"/>
<name>A0A135UJ20_9PEZI</name>
<organism evidence="4 5">
    <name type="scientific">Colletotrichum nymphaeae SA-01</name>
    <dbReference type="NCBI Taxonomy" id="1460502"/>
    <lineage>
        <taxon>Eukaryota</taxon>
        <taxon>Fungi</taxon>
        <taxon>Dikarya</taxon>
        <taxon>Ascomycota</taxon>
        <taxon>Pezizomycotina</taxon>
        <taxon>Sordariomycetes</taxon>
        <taxon>Hypocreomycetidae</taxon>
        <taxon>Glomerellales</taxon>
        <taxon>Glomerellaceae</taxon>
        <taxon>Colletotrichum</taxon>
        <taxon>Colletotrichum acutatum species complex</taxon>
    </lineage>
</organism>
<evidence type="ECO:0000313" key="5">
    <source>
        <dbReference type="Proteomes" id="UP000070054"/>
    </source>
</evidence>
<feature type="region of interest" description="Disordered" evidence="1">
    <location>
        <begin position="568"/>
        <end position="669"/>
    </location>
</feature>
<feature type="domain" description="DUF7785" evidence="2">
    <location>
        <begin position="455"/>
        <end position="554"/>
    </location>
</feature>
<feature type="compositionally biased region" description="Low complexity" evidence="1">
    <location>
        <begin position="716"/>
        <end position="744"/>
    </location>
</feature>
<evidence type="ECO:0000259" key="2">
    <source>
        <dbReference type="Pfam" id="PF25009"/>
    </source>
</evidence>
<comment type="caution">
    <text evidence="4">The sequence shown here is derived from an EMBL/GenBank/DDBJ whole genome shotgun (WGS) entry which is preliminary data.</text>
</comment>
<feature type="compositionally biased region" description="Polar residues" evidence="1">
    <location>
        <begin position="790"/>
        <end position="805"/>
    </location>
</feature>
<gene>
    <name evidence="4" type="ORF">CNYM01_13858</name>
</gene>
<dbReference type="EMBL" id="JEMN01000513">
    <property type="protein sequence ID" value="KXH60402.1"/>
    <property type="molecule type" value="Genomic_DNA"/>
</dbReference>
<dbReference type="Pfam" id="PF25009">
    <property type="entry name" value="DUF7785"/>
    <property type="match status" value="1"/>
</dbReference>
<feature type="region of interest" description="Disordered" evidence="1">
    <location>
        <begin position="252"/>
        <end position="271"/>
    </location>
</feature>
<dbReference type="InterPro" id="IPR056687">
    <property type="entry name" value="DUF7785"/>
</dbReference>
<dbReference type="Proteomes" id="UP000070054">
    <property type="component" value="Unassembled WGS sequence"/>
</dbReference>
<accession>A0A135UJ20</accession>
<feature type="compositionally biased region" description="Basic and acidic residues" evidence="1">
    <location>
        <begin position="44"/>
        <end position="61"/>
    </location>
</feature>
<dbReference type="AlphaFoldDB" id="A0A135UJ20"/>
<protein>
    <submittedName>
        <fullName evidence="4">Uncharacterized protein</fullName>
    </submittedName>
</protein>
<feature type="compositionally biased region" description="Pro residues" evidence="1">
    <location>
        <begin position="262"/>
        <end position="271"/>
    </location>
</feature>